<dbReference type="EMBL" id="VJWA01000002">
    <property type="protein sequence ID" value="TRW14769.1"/>
    <property type="molecule type" value="Genomic_DNA"/>
</dbReference>
<dbReference type="OrthoDB" id="9810376at2"/>
<protein>
    <submittedName>
        <fullName evidence="2">DUF2155 domain-containing protein</fullName>
    </submittedName>
</protein>
<dbReference type="Proteomes" id="UP000317894">
    <property type="component" value="Unassembled WGS sequence"/>
</dbReference>
<feature type="compositionally biased region" description="Basic and acidic residues" evidence="1">
    <location>
        <begin position="130"/>
        <end position="140"/>
    </location>
</feature>
<organism evidence="2 3">
    <name type="scientific">Glacieibacterium frigidum</name>
    <dbReference type="NCBI Taxonomy" id="2593303"/>
    <lineage>
        <taxon>Bacteria</taxon>
        <taxon>Pseudomonadati</taxon>
        <taxon>Pseudomonadota</taxon>
        <taxon>Alphaproteobacteria</taxon>
        <taxon>Sphingomonadales</taxon>
        <taxon>Sphingosinicellaceae</taxon>
        <taxon>Glacieibacterium</taxon>
    </lineage>
</organism>
<keyword evidence="3" id="KW-1185">Reference proteome</keyword>
<evidence type="ECO:0000256" key="1">
    <source>
        <dbReference type="SAM" id="MobiDB-lite"/>
    </source>
</evidence>
<proteinExistence type="predicted"/>
<comment type="caution">
    <text evidence="2">The sequence shown here is derived from an EMBL/GenBank/DDBJ whole genome shotgun (WGS) entry which is preliminary data.</text>
</comment>
<dbReference type="Pfam" id="PF09923">
    <property type="entry name" value="DUF2155"/>
    <property type="match status" value="1"/>
</dbReference>
<sequence length="148" mass="15909">MILLAFAAAAVAVTPMAERVVTLSALNKRSGRAETFTAKPGEQVSFDALTVRVRACETTRPEEPKLTGAFLQIDERLRGGAARRLYSGWMYAESPSLHPLEHALYDVWVRSCSMRFPAVGPDTVVSGRAAKSESSAKKSPEAASAPSN</sequence>
<accession>A0A552U9B0</accession>
<gene>
    <name evidence="2" type="ORF">FMM06_13895</name>
</gene>
<name>A0A552U9B0_9SPHN</name>
<evidence type="ECO:0000313" key="2">
    <source>
        <dbReference type="EMBL" id="TRW14769.1"/>
    </source>
</evidence>
<evidence type="ECO:0000313" key="3">
    <source>
        <dbReference type="Proteomes" id="UP000317894"/>
    </source>
</evidence>
<dbReference type="AlphaFoldDB" id="A0A552U9B0"/>
<reference evidence="2 3" key="1">
    <citation type="submission" date="2019-07" db="EMBL/GenBank/DDBJ databases">
        <title>Novel species isolated from glacier.</title>
        <authorList>
            <person name="Liu Q."/>
            <person name="Xin Y.-H."/>
        </authorList>
    </citation>
    <scope>NUCLEOTIDE SEQUENCE [LARGE SCALE GENOMIC DNA]</scope>
    <source>
        <strain evidence="2 3">LB1R16</strain>
    </source>
</reference>
<feature type="region of interest" description="Disordered" evidence="1">
    <location>
        <begin position="126"/>
        <end position="148"/>
    </location>
</feature>
<dbReference type="InterPro" id="IPR019225">
    <property type="entry name" value="DUF2155"/>
</dbReference>